<name>A0A1Q9DSW8_SYMMI</name>
<protein>
    <submittedName>
        <fullName evidence="1">Uncharacterized protein</fullName>
    </submittedName>
</protein>
<dbReference type="OrthoDB" id="10353025at2759"/>
<dbReference type="EMBL" id="LSRX01000403">
    <property type="protein sequence ID" value="OLP98264.1"/>
    <property type="molecule type" value="Genomic_DNA"/>
</dbReference>
<keyword evidence="2" id="KW-1185">Reference proteome</keyword>
<organism evidence="1 2">
    <name type="scientific">Symbiodinium microadriaticum</name>
    <name type="common">Dinoflagellate</name>
    <name type="synonym">Zooxanthella microadriatica</name>
    <dbReference type="NCBI Taxonomy" id="2951"/>
    <lineage>
        <taxon>Eukaryota</taxon>
        <taxon>Sar</taxon>
        <taxon>Alveolata</taxon>
        <taxon>Dinophyceae</taxon>
        <taxon>Suessiales</taxon>
        <taxon>Symbiodiniaceae</taxon>
        <taxon>Symbiodinium</taxon>
    </lineage>
</organism>
<comment type="caution">
    <text evidence="1">The sequence shown here is derived from an EMBL/GenBank/DDBJ whole genome shotgun (WGS) entry which is preliminary data.</text>
</comment>
<dbReference type="AlphaFoldDB" id="A0A1Q9DSW8"/>
<evidence type="ECO:0000313" key="1">
    <source>
        <dbReference type="EMBL" id="OLP98264.1"/>
    </source>
</evidence>
<evidence type="ECO:0000313" key="2">
    <source>
        <dbReference type="Proteomes" id="UP000186817"/>
    </source>
</evidence>
<accession>A0A1Q9DSW8</accession>
<proteinExistence type="predicted"/>
<dbReference type="Proteomes" id="UP000186817">
    <property type="component" value="Unassembled WGS sequence"/>
</dbReference>
<gene>
    <name evidence="1" type="ORF">AK812_SmicGene19311</name>
</gene>
<sequence>MQRCPDPEEEGHADRLLCSGHKAAWSRREGRGGDVGRDIGKLGLSEGRRFDNTFRGAGFHSSLIATVCGSVVARELEDQLLPLCRSATVSSGLPVLFGSDSRDSL</sequence>
<reference evidence="1 2" key="1">
    <citation type="submission" date="2016-02" db="EMBL/GenBank/DDBJ databases">
        <title>Genome analysis of coral dinoflagellate symbionts highlights evolutionary adaptations to a symbiotic lifestyle.</title>
        <authorList>
            <person name="Aranda M."/>
            <person name="Li Y."/>
            <person name="Liew Y.J."/>
            <person name="Baumgarten S."/>
            <person name="Simakov O."/>
            <person name="Wilson M."/>
            <person name="Piel J."/>
            <person name="Ashoor H."/>
            <person name="Bougouffa S."/>
            <person name="Bajic V.B."/>
            <person name="Ryu T."/>
            <person name="Ravasi T."/>
            <person name="Bayer T."/>
            <person name="Micklem G."/>
            <person name="Kim H."/>
            <person name="Bhak J."/>
            <person name="Lajeunesse T.C."/>
            <person name="Voolstra C.R."/>
        </authorList>
    </citation>
    <scope>NUCLEOTIDE SEQUENCE [LARGE SCALE GENOMIC DNA]</scope>
    <source>
        <strain evidence="1 2">CCMP2467</strain>
    </source>
</reference>